<feature type="chain" id="PRO_5018543678" evidence="1">
    <location>
        <begin position="24"/>
        <end position="242"/>
    </location>
</feature>
<evidence type="ECO:0000256" key="1">
    <source>
        <dbReference type="SAM" id="SignalP"/>
    </source>
</evidence>
<keyword evidence="1" id="KW-0732">Signal</keyword>
<protein>
    <submittedName>
        <fullName evidence="2">Uncharacterized protein</fullName>
    </submittedName>
</protein>
<dbReference type="SUPFAM" id="SSF81901">
    <property type="entry name" value="HCP-like"/>
    <property type="match status" value="1"/>
</dbReference>
<dbReference type="AlphaFoldDB" id="A0A3S5E9M0"/>
<name>A0A3S5E9M0_PSEFL</name>
<reference evidence="2 3" key="1">
    <citation type="submission" date="2018-12" db="EMBL/GenBank/DDBJ databases">
        <authorList>
            <consortium name="Pathogen Informatics"/>
        </authorList>
    </citation>
    <scope>NUCLEOTIDE SEQUENCE [LARGE SCALE GENOMIC DNA]</scope>
    <source>
        <strain evidence="2 3">NCTC9428</strain>
    </source>
</reference>
<sequence>MLKVSINTCFAITSIFLVALANASNFKISEESEALYFKALPYLVKVDELTSNLYAARDQLPINEKFPAQKKQQYKDEVQALLKEGMPLLKRSADDGNPAAQYRLAFLSSSVQLSEEEACTLLRASLSNGFTPAGVEMFFKCSDEVKTPRFRSLIEALPKNETIYKKYYPQPTMLPTCDIFGVRPPMFTIISLDERSFRANLFMRLSVQMSTPNLKQEQLMYLNKAAENGCADAMVWLNSRRM</sequence>
<dbReference type="Proteomes" id="UP000281909">
    <property type="component" value="Chromosome"/>
</dbReference>
<gene>
    <name evidence="2" type="ORF">NCTC9428_03015</name>
</gene>
<dbReference type="EMBL" id="LR134318">
    <property type="protein sequence ID" value="VEF11396.1"/>
    <property type="molecule type" value="Genomic_DNA"/>
</dbReference>
<accession>A0A3S5E9M0</accession>
<proteinExistence type="predicted"/>
<evidence type="ECO:0000313" key="2">
    <source>
        <dbReference type="EMBL" id="VEF11396.1"/>
    </source>
</evidence>
<dbReference type="RefSeq" id="WP_232013019.1">
    <property type="nucleotide sequence ID" value="NZ_LR134318.1"/>
</dbReference>
<evidence type="ECO:0000313" key="3">
    <source>
        <dbReference type="Proteomes" id="UP000281909"/>
    </source>
</evidence>
<organism evidence="2 3">
    <name type="scientific">Pseudomonas fluorescens</name>
    <dbReference type="NCBI Taxonomy" id="294"/>
    <lineage>
        <taxon>Bacteria</taxon>
        <taxon>Pseudomonadati</taxon>
        <taxon>Pseudomonadota</taxon>
        <taxon>Gammaproteobacteria</taxon>
        <taxon>Pseudomonadales</taxon>
        <taxon>Pseudomonadaceae</taxon>
        <taxon>Pseudomonas</taxon>
    </lineage>
</organism>
<feature type="signal peptide" evidence="1">
    <location>
        <begin position="1"/>
        <end position="23"/>
    </location>
</feature>